<dbReference type="AlphaFoldDB" id="A0A6J4TWX3"/>
<evidence type="ECO:0000313" key="2">
    <source>
        <dbReference type="EMBL" id="CAA9532962.1"/>
    </source>
</evidence>
<sequence length="42" mass="4706">TPSPRPGSRSARTTRVRRSRGSSRPSRRPSGASARYHRSTRI</sequence>
<evidence type="ECO:0000256" key="1">
    <source>
        <dbReference type="SAM" id="MobiDB-lite"/>
    </source>
</evidence>
<feature type="non-terminal residue" evidence="2">
    <location>
        <position position="1"/>
    </location>
</feature>
<proteinExistence type="predicted"/>
<protein>
    <submittedName>
        <fullName evidence="2">Uncharacterized protein</fullName>
    </submittedName>
</protein>
<accession>A0A6J4TWX3</accession>
<dbReference type="EMBL" id="CADCVM010000499">
    <property type="protein sequence ID" value="CAA9532962.1"/>
    <property type="molecule type" value="Genomic_DNA"/>
</dbReference>
<feature type="compositionally biased region" description="Basic residues" evidence="1">
    <location>
        <begin position="12"/>
        <end position="27"/>
    </location>
</feature>
<name>A0A6J4TWX3_9ACTN</name>
<reference evidence="2" key="1">
    <citation type="submission" date="2020-02" db="EMBL/GenBank/DDBJ databases">
        <authorList>
            <person name="Meier V. D."/>
        </authorList>
    </citation>
    <scope>NUCLEOTIDE SEQUENCE</scope>
    <source>
        <strain evidence="2">AVDCRST_MAG05</strain>
    </source>
</reference>
<feature type="region of interest" description="Disordered" evidence="1">
    <location>
        <begin position="1"/>
        <end position="42"/>
    </location>
</feature>
<feature type="non-terminal residue" evidence="2">
    <location>
        <position position="42"/>
    </location>
</feature>
<organism evidence="2">
    <name type="scientific">uncultured Rubrobacteraceae bacterium</name>
    <dbReference type="NCBI Taxonomy" id="349277"/>
    <lineage>
        <taxon>Bacteria</taxon>
        <taxon>Bacillati</taxon>
        <taxon>Actinomycetota</taxon>
        <taxon>Rubrobacteria</taxon>
        <taxon>Rubrobacterales</taxon>
        <taxon>Rubrobacteraceae</taxon>
        <taxon>environmental samples</taxon>
    </lineage>
</organism>
<gene>
    <name evidence="2" type="ORF">AVDCRST_MAG05-4592</name>
</gene>